<dbReference type="InterPro" id="IPR051395">
    <property type="entry name" value="Cytochrome_c_Peroxidase/MauG"/>
</dbReference>
<reference evidence="11 12" key="1">
    <citation type="submission" date="2020-05" db="EMBL/GenBank/DDBJ databases">
        <title>Aquincola sp. isolate from soil.</title>
        <authorList>
            <person name="Han J."/>
            <person name="Kim D.-U."/>
        </authorList>
    </citation>
    <scope>NUCLEOTIDE SEQUENCE [LARGE SCALE GENOMIC DNA]</scope>
    <source>
        <strain evidence="11 12">S2</strain>
    </source>
</reference>
<keyword evidence="12" id="KW-1185">Reference proteome</keyword>
<organism evidence="11 12">
    <name type="scientific">Pseudaquabacterium terrae</name>
    <dbReference type="NCBI Taxonomy" id="2732868"/>
    <lineage>
        <taxon>Bacteria</taxon>
        <taxon>Pseudomonadati</taxon>
        <taxon>Pseudomonadota</taxon>
        <taxon>Betaproteobacteria</taxon>
        <taxon>Burkholderiales</taxon>
        <taxon>Sphaerotilaceae</taxon>
        <taxon>Pseudaquabacterium</taxon>
    </lineage>
</organism>
<feature type="domain" description="Cytochrome c" evidence="10">
    <location>
        <begin position="204"/>
        <end position="330"/>
    </location>
</feature>
<keyword evidence="3 8" id="KW-0479">Metal-binding</keyword>
<evidence type="ECO:0000313" key="11">
    <source>
        <dbReference type="EMBL" id="NRF68467.1"/>
    </source>
</evidence>
<dbReference type="Pfam" id="PF00034">
    <property type="entry name" value="Cytochrom_C"/>
    <property type="match status" value="1"/>
</dbReference>
<keyword evidence="4 9" id="KW-0732">Signal</keyword>
<evidence type="ECO:0000256" key="4">
    <source>
        <dbReference type="ARBA" id="ARBA00022729"/>
    </source>
</evidence>
<evidence type="ECO:0000256" key="9">
    <source>
        <dbReference type="SAM" id="SignalP"/>
    </source>
</evidence>
<dbReference type="Proteomes" id="UP000737171">
    <property type="component" value="Unassembled WGS sequence"/>
</dbReference>
<evidence type="ECO:0000313" key="12">
    <source>
        <dbReference type="Proteomes" id="UP000737171"/>
    </source>
</evidence>
<dbReference type="InterPro" id="IPR026259">
    <property type="entry name" value="MauG/Cytc_peroxidase"/>
</dbReference>
<dbReference type="Gene3D" id="1.10.760.10">
    <property type="entry name" value="Cytochrome c-like domain"/>
    <property type="match status" value="2"/>
</dbReference>
<proteinExistence type="predicted"/>
<dbReference type="RefSeq" id="WP_173124135.1">
    <property type="nucleotide sequence ID" value="NZ_JABRWJ010000004.1"/>
</dbReference>
<evidence type="ECO:0000256" key="3">
    <source>
        <dbReference type="ARBA" id="ARBA00022723"/>
    </source>
</evidence>
<name>A0ABX2EIQ5_9BURK</name>
<dbReference type="SUPFAM" id="SSF46626">
    <property type="entry name" value="Cytochrome c"/>
    <property type="match status" value="2"/>
</dbReference>
<accession>A0ABX2EIQ5</accession>
<keyword evidence="2 8" id="KW-0349">Heme</keyword>
<feature type="signal peptide" evidence="9">
    <location>
        <begin position="1"/>
        <end position="21"/>
    </location>
</feature>
<feature type="domain" description="Cytochrome c" evidence="10">
    <location>
        <begin position="52"/>
        <end position="153"/>
    </location>
</feature>
<sequence length="344" mass="37403">MRLHRIFTALSIVLSAAGALAAEPAMSPTKDDMKWLLPKVAPAPADNKPTPARVELGKMLFFDPRLSSEKNLSCASCHSPLFGWSDGLPTAKGFKSKVLGRASPTVVNSAFTSLQMWDGRRASLEDQAMGPMESMDEMAMDLSALFKWLNSSPQYKAAFDKAYPGEAIDKTTTSKAIAAYERTIISADSPFDRWLRGDKKAMTTQQVRGFRLFNDPNKGNCMACHSAPNFTDGGFHNVGLAAYGKENPDVGRFAIKALPSMKGAFKTPTLRDIALTAPYFHDGSAATLMEVMEHYNKGGITKTDLSPNMKPLNLSDSEMKDIVSFMEALTTPPKAVSLPVLPPN</sequence>
<evidence type="ECO:0000256" key="2">
    <source>
        <dbReference type="ARBA" id="ARBA00022617"/>
    </source>
</evidence>
<feature type="chain" id="PRO_5045736079" evidence="9">
    <location>
        <begin position="22"/>
        <end position="344"/>
    </location>
</feature>
<keyword evidence="6" id="KW-0560">Oxidoreductase</keyword>
<protein>
    <submittedName>
        <fullName evidence="11">C-type cytochrome</fullName>
    </submittedName>
</protein>
<dbReference type="InterPro" id="IPR009056">
    <property type="entry name" value="Cyt_c-like_dom"/>
</dbReference>
<comment type="caution">
    <text evidence="11">The sequence shown here is derived from an EMBL/GenBank/DDBJ whole genome shotgun (WGS) entry which is preliminary data.</text>
</comment>
<evidence type="ECO:0000256" key="8">
    <source>
        <dbReference type="PROSITE-ProRule" id="PRU00433"/>
    </source>
</evidence>
<dbReference type="PROSITE" id="PS51007">
    <property type="entry name" value="CYTC"/>
    <property type="match status" value="2"/>
</dbReference>
<evidence type="ECO:0000256" key="1">
    <source>
        <dbReference type="ARBA" id="ARBA00004418"/>
    </source>
</evidence>
<evidence type="ECO:0000256" key="7">
    <source>
        <dbReference type="ARBA" id="ARBA00023004"/>
    </source>
</evidence>
<comment type="subcellular location">
    <subcellularLocation>
        <location evidence="1">Periplasm</location>
    </subcellularLocation>
</comment>
<dbReference type="PIRSF" id="PIRSF000294">
    <property type="entry name" value="Cytochrome-c_peroxidase"/>
    <property type="match status" value="1"/>
</dbReference>
<evidence type="ECO:0000259" key="10">
    <source>
        <dbReference type="PROSITE" id="PS51007"/>
    </source>
</evidence>
<dbReference type="PANTHER" id="PTHR30600:SF10">
    <property type="entry name" value="BLL6722 PROTEIN"/>
    <property type="match status" value="1"/>
</dbReference>
<keyword evidence="7 8" id="KW-0408">Iron</keyword>
<keyword evidence="5" id="KW-0574">Periplasm</keyword>
<evidence type="ECO:0000256" key="5">
    <source>
        <dbReference type="ARBA" id="ARBA00022764"/>
    </source>
</evidence>
<dbReference type="Pfam" id="PF03150">
    <property type="entry name" value="CCP_MauG"/>
    <property type="match status" value="1"/>
</dbReference>
<dbReference type="InterPro" id="IPR036909">
    <property type="entry name" value="Cyt_c-like_dom_sf"/>
</dbReference>
<dbReference type="EMBL" id="JABRWJ010000004">
    <property type="protein sequence ID" value="NRF68467.1"/>
    <property type="molecule type" value="Genomic_DNA"/>
</dbReference>
<gene>
    <name evidence="11" type="ORF">HLB44_15845</name>
</gene>
<dbReference type="InterPro" id="IPR004852">
    <property type="entry name" value="Di-haem_cyt_c_peroxidsae"/>
</dbReference>
<dbReference type="PANTHER" id="PTHR30600">
    <property type="entry name" value="CYTOCHROME C PEROXIDASE-RELATED"/>
    <property type="match status" value="1"/>
</dbReference>
<evidence type="ECO:0000256" key="6">
    <source>
        <dbReference type="ARBA" id="ARBA00023002"/>
    </source>
</evidence>